<dbReference type="Gene3D" id="3.30.1150.10">
    <property type="match status" value="1"/>
</dbReference>
<dbReference type="SUPFAM" id="SSF74653">
    <property type="entry name" value="TolA/TonB C-terminal domain"/>
    <property type="match status" value="1"/>
</dbReference>
<dbReference type="AlphaFoldDB" id="A0A1H6HHY4"/>
<dbReference type="STRING" id="680127.SAMN05421593_3012"/>
<gene>
    <name evidence="1" type="ORF">SAMN05421593_3012</name>
</gene>
<name>A0A1H6HHY4_CHRCI</name>
<protein>
    <recommendedName>
        <fullName evidence="3">TonB C-terminal domain-containing protein</fullName>
    </recommendedName>
</protein>
<organism evidence="1 2">
    <name type="scientific">Chryseobacterium culicis</name>
    <dbReference type="NCBI Taxonomy" id="680127"/>
    <lineage>
        <taxon>Bacteria</taxon>
        <taxon>Pseudomonadati</taxon>
        <taxon>Bacteroidota</taxon>
        <taxon>Flavobacteriia</taxon>
        <taxon>Flavobacteriales</taxon>
        <taxon>Weeksellaceae</taxon>
        <taxon>Chryseobacterium group</taxon>
        <taxon>Chryseobacterium</taxon>
    </lineage>
</organism>
<evidence type="ECO:0000313" key="1">
    <source>
        <dbReference type="EMBL" id="SEH35417.1"/>
    </source>
</evidence>
<evidence type="ECO:0000313" key="2">
    <source>
        <dbReference type="Proteomes" id="UP000198561"/>
    </source>
</evidence>
<dbReference type="OrthoDB" id="1095452at2"/>
<reference evidence="1 2" key="1">
    <citation type="submission" date="2016-10" db="EMBL/GenBank/DDBJ databases">
        <authorList>
            <person name="de Groot N.N."/>
        </authorList>
    </citation>
    <scope>NUCLEOTIDE SEQUENCE [LARGE SCALE GENOMIC DNA]</scope>
    <source>
        <strain evidence="1 2">DSM 23031</strain>
    </source>
</reference>
<sequence>MKKIAAFILCLGFGLTPSQVKETEIIPAKDQSEEHVLSKDSKSAEYPGGWMALRKDIADRIRTKKINMGGIEGTITARAKFIVNIKGKIEDITVTGDNADFNKEIERAIKSLKAKWKPAESKGRIARSYYTFPLTIKLD</sequence>
<dbReference type="EMBL" id="FNWQ01000003">
    <property type="protein sequence ID" value="SEH35417.1"/>
    <property type="molecule type" value="Genomic_DNA"/>
</dbReference>
<proteinExistence type="predicted"/>
<accession>A0A1H6HHY4</accession>
<dbReference type="RefSeq" id="WP_089693176.1">
    <property type="nucleotide sequence ID" value="NZ_FNWQ01000003.1"/>
</dbReference>
<evidence type="ECO:0008006" key="3">
    <source>
        <dbReference type="Google" id="ProtNLM"/>
    </source>
</evidence>
<dbReference type="Proteomes" id="UP000198561">
    <property type="component" value="Unassembled WGS sequence"/>
</dbReference>